<proteinExistence type="predicted"/>
<keyword evidence="1" id="KW-0732">Signal</keyword>
<evidence type="ECO:0000256" key="1">
    <source>
        <dbReference type="SAM" id="SignalP"/>
    </source>
</evidence>
<feature type="signal peptide" evidence="1">
    <location>
        <begin position="1"/>
        <end position="25"/>
    </location>
</feature>
<accession>A0AAV5B4P7</accession>
<protein>
    <recommendedName>
        <fullName evidence="4">DUF4878 domain-containing protein</fullName>
    </recommendedName>
</protein>
<organism evidence="2 3">
    <name type="scientific">Granulimonas faecalis</name>
    <dbReference type="NCBI Taxonomy" id="2894155"/>
    <lineage>
        <taxon>Bacteria</taxon>
        <taxon>Bacillati</taxon>
        <taxon>Actinomycetota</taxon>
        <taxon>Coriobacteriia</taxon>
        <taxon>Coriobacteriales</taxon>
        <taxon>Kribbibacteriaceae</taxon>
        <taxon>Granulimonas</taxon>
    </lineage>
</organism>
<dbReference type="EMBL" id="BQKC01000001">
    <property type="protein sequence ID" value="GJM55548.1"/>
    <property type="molecule type" value="Genomic_DNA"/>
</dbReference>
<gene>
    <name evidence="2" type="ORF">ATOP_12030</name>
</gene>
<sequence length="205" mass="21989">MEKKLWQKVATAALAVALAVVPAVGLVGCGGNPADQVKSVVTSNFDQIKSLDAEAIDELGSMDELKELETTYGISSERLIKAFYGHFDYTVDSVEVDGDTATVKITSSNVDLQKVVESYMDSLTEFATSGEAQNLVTEGGQQAVQDKVVELLMAAFEAEDVPIATGQTDLAMERADNSWTYVNEGEVLQVLFGGQDLQSAMSQFS</sequence>
<dbReference type="AlphaFoldDB" id="A0AAV5B4P7"/>
<evidence type="ECO:0008006" key="4">
    <source>
        <dbReference type="Google" id="ProtNLM"/>
    </source>
</evidence>
<dbReference type="RefSeq" id="WP_265590827.1">
    <property type="nucleotide sequence ID" value="NZ_BQKC01000001.1"/>
</dbReference>
<name>A0AAV5B4P7_9ACTN</name>
<evidence type="ECO:0000313" key="2">
    <source>
        <dbReference type="EMBL" id="GJM55548.1"/>
    </source>
</evidence>
<dbReference type="PROSITE" id="PS51257">
    <property type="entry name" value="PROKAR_LIPOPROTEIN"/>
    <property type="match status" value="1"/>
</dbReference>
<evidence type="ECO:0000313" key="3">
    <source>
        <dbReference type="Proteomes" id="UP001055025"/>
    </source>
</evidence>
<feature type="chain" id="PRO_5043439313" description="DUF4878 domain-containing protein" evidence="1">
    <location>
        <begin position="26"/>
        <end position="205"/>
    </location>
</feature>
<keyword evidence="3" id="KW-1185">Reference proteome</keyword>
<comment type="caution">
    <text evidence="2">The sequence shown here is derived from an EMBL/GenBank/DDBJ whole genome shotgun (WGS) entry which is preliminary data.</text>
</comment>
<reference evidence="2" key="1">
    <citation type="journal article" date="2022" name="Int. J. Syst. Evol. Microbiol.">
        <title>Granulimonas faecalis gen. nov., sp. nov., and Leptogranulimonas caecicola gen. nov., sp. nov., novel lactate-producing Atopobiaceae bacteria isolated from mouse intestines, and an emended description of the family Atopobiaceae.</title>
        <authorList>
            <person name="Morinaga K."/>
            <person name="Kusada H."/>
            <person name="Sakamoto S."/>
            <person name="Murakami T."/>
            <person name="Toyoda A."/>
            <person name="Mori H."/>
            <person name="Meng X.Y."/>
            <person name="Takashino M."/>
            <person name="Murotomi K."/>
            <person name="Tamaki H."/>
        </authorList>
    </citation>
    <scope>NUCLEOTIDE SEQUENCE</scope>
    <source>
        <strain evidence="2">OPF53</strain>
    </source>
</reference>
<dbReference type="Proteomes" id="UP001055025">
    <property type="component" value="Unassembled WGS sequence"/>
</dbReference>